<reference evidence="8 9" key="1">
    <citation type="submission" date="2018-11" db="EMBL/GenBank/DDBJ databases">
        <authorList>
            <consortium name="Pathogen Informatics"/>
        </authorList>
    </citation>
    <scope>NUCLEOTIDE SEQUENCE [LARGE SCALE GENOMIC DNA]</scope>
</reference>
<gene>
    <name evidence="8" type="ORF">DILT_LOCUS19364</name>
</gene>
<dbReference type="EMBL" id="UYRU01111997">
    <property type="protein sequence ID" value="VDN44540.1"/>
    <property type="molecule type" value="Genomic_DNA"/>
</dbReference>
<accession>A0A3P7NTW4</accession>
<dbReference type="PROSITE" id="PS01187">
    <property type="entry name" value="EGF_CA"/>
    <property type="match status" value="1"/>
</dbReference>
<dbReference type="InterPro" id="IPR001881">
    <property type="entry name" value="EGF-like_Ca-bd_dom"/>
</dbReference>
<dbReference type="SUPFAM" id="SSF57196">
    <property type="entry name" value="EGF/Laminin"/>
    <property type="match status" value="2"/>
</dbReference>
<evidence type="ECO:0000259" key="7">
    <source>
        <dbReference type="PROSITE" id="PS50026"/>
    </source>
</evidence>
<name>A0A3P7NTW4_DIBLA</name>
<dbReference type="SMART" id="SM00181">
    <property type="entry name" value="EGF"/>
    <property type="match status" value="2"/>
</dbReference>
<evidence type="ECO:0000256" key="4">
    <source>
        <dbReference type="ARBA" id="ARBA00023157"/>
    </source>
</evidence>
<dbReference type="PROSITE" id="PS00022">
    <property type="entry name" value="EGF_1"/>
    <property type="match status" value="1"/>
</dbReference>
<keyword evidence="1 6" id="KW-0245">EGF-like domain</keyword>
<keyword evidence="3" id="KW-0677">Repeat</keyword>
<keyword evidence="2" id="KW-0732">Signal</keyword>
<evidence type="ECO:0000313" key="8">
    <source>
        <dbReference type="EMBL" id="VDN44540.1"/>
    </source>
</evidence>
<dbReference type="InterPro" id="IPR000742">
    <property type="entry name" value="EGF"/>
</dbReference>
<dbReference type="GO" id="GO:0007157">
    <property type="term" value="P:heterophilic cell-cell adhesion via plasma membrane cell adhesion molecules"/>
    <property type="evidence" value="ECO:0007669"/>
    <property type="project" value="TreeGrafter"/>
</dbReference>
<dbReference type="CDD" id="cd00054">
    <property type="entry name" value="EGF_CA"/>
    <property type="match status" value="1"/>
</dbReference>
<sequence>MGRMIETSCQIRITCYNSSRLPSLGDTLRVYASYEGRLCETDINECSGSPCQNNGQCEDLIGGFRCHCVRGWKGEFCELRELPCDSQPCLNNGTCEHRSGASGDASNDYFCRCPPGKFLAFGIELYRARFHLSGALLVVFRVGIFAISR</sequence>
<dbReference type="GO" id="GO:0032991">
    <property type="term" value="C:protein-containing complex"/>
    <property type="evidence" value="ECO:0007669"/>
    <property type="project" value="TreeGrafter"/>
</dbReference>
<keyword evidence="4 6" id="KW-1015">Disulfide bond</keyword>
<dbReference type="Gene3D" id="2.10.25.10">
    <property type="entry name" value="Laminin"/>
    <property type="match status" value="2"/>
</dbReference>
<evidence type="ECO:0000256" key="2">
    <source>
        <dbReference type="ARBA" id="ARBA00022729"/>
    </source>
</evidence>
<feature type="domain" description="EGF-like" evidence="7">
    <location>
        <begin position="42"/>
        <end position="78"/>
    </location>
</feature>
<dbReference type="Pfam" id="PF12661">
    <property type="entry name" value="hEGF"/>
    <property type="match status" value="1"/>
</dbReference>
<dbReference type="PROSITE" id="PS50026">
    <property type="entry name" value="EGF_3"/>
    <property type="match status" value="2"/>
</dbReference>
<keyword evidence="5" id="KW-0325">Glycoprotein</keyword>
<dbReference type="PRINTS" id="PR00010">
    <property type="entry name" value="EGFBLOOD"/>
</dbReference>
<dbReference type="Pfam" id="PF00008">
    <property type="entry name" value="EGF"/>
    <property type="match status" value="1"/>
</dbReference>
<feature type="disulfide bond" evidence="6">
    <location>
        <begin position="68"/>
        <end position="77"/>
    </location>
</feature>
<comment type="caution">
    <text evidence="6">Lacks conserved residue(s) required for the propagation of feature annotation.</text>
</comment>
<dbReference type="InterPro" id="IPR000152">
    <property type="entry name" value="EGF-type_Asp/Asn_hydroxyl_site"/>
</dbReference>
<evidence type="ECO:0000256" key="1">
    <source>
        <dbReference type="ARBA" id="ARBA00022536"/>
    </source>
</evidence>
<evidence type="ECO:0000256" key="3">
    <source>
        <dbReference type="ARBA" id="ARBA00022737"/>
    </source>
</evidence>
<evidence type="ECO:0000256" key="5">
    <source>
        <dbReference type="ARBA" id="ARBA00023180"/>
    </source>
</evidence>
<dbReference type="PROSITE" id="PS01186">
    <property type="entry name" value="EGF_2"/>
    <property type="match status" value="1"/>
</dbReference>
<dbReference type="Proteomes" id="UP000281553">
    <property type="component" value="Unassembled WGS sequence"/>
</dbReference>
<organism evidence="8 9">
    <name type="scientific">Dibothriocephalus latus</name>
    <name type="common">Fish tapeworm</name>
    <name type="synonym">Diphyllobothrium latum</name>
    <dbReference type="NCBI Taxonomy" id="60516"/>
    <lineage>
        <taxon>Eukaryota</taxon>
        <taxon>Metazoa</taxon>
        <taxon>Spiralia</taxon>
        <taxon>Lophotrochozoa</taxon>
        <taxon>Platyhelminthes</taxon>
        <taxon>Cestoda</taxon>
        <taxon>Eucestoda</taxon>
        <taxon>Diphyllobothriidea</taxon>
        <taxon>Diphyllobothriidae</taxon>
        <taxon>Dibothriocephalus</taxon>
    </lineage>
</organism>
<proteinExistence type="predicted"/>
<dbReference type="GO" id="GO:0005886">
    <property type="term" value="C:plasma membrane"/>
    <property type="evidence" value="ECO:0007669"/>
    <property type="project" value="TreeGrafter"/>
</dbReference>
<protein>
    <recommendedName>
        <fullName evidence="7">EGF-like domain-containing protein</fullName>
    </recommendedName>
</protein>
<dbReference type="InterPro" id="IPR013032">
    <property type="entry name" value="EGF-like_CS"/>
</dbReference>
<dbReference type="PANTHER" id="PTHR24049">
    <property type="entry name" value="CRUMBS FAMILY MEMBER"/>
    <property type="match status" value="1"/>
</dbReference>
<dbReference type="SMART" id="SM00179">
    <property type="entry name" value="EGF_CA"/>
    <property type="match status" value="1"/>
</dbReference>
<dbReference type="FunFam" id="2.10.25.10:FF:000327">
    <property type="entry name" value="neurogenic locus notch homolog protein 4"/>
    <property type="match status" value="1"/>
</dbReference>
<dbReference type="PROSITE" id="PS00010">
    <property type="entry name" value="ASX_HYDROXYL"/>
    <property type="match status" value="1"/>
</dbReference>
<dbReference type="GO" id="GO:0045197">
    <property type="term" value="P:establishment or maintenance of epithelial cell apical/basal polarity"/>
    <property type="evidence" value="ECO:0007669"/>
    <property type="project" value="TreeGrafter"/>
</dbReference>
<dbReference type="GO" id="GO:0005509">
    <property type="term" value="F:calcium ion binding"/>
    <property type="evidence" value="ECO:0007669"/>
    <property type="project" value="InterPro"/>
</dbReference>
<dbReference type="PANTHER" id="PTHR24049:SF22">
    <property type="entry name" value="DROSOPHILA CRUMBS HOMOLOG"/>
    <property type="match status" value="1"/>
</dbReference>
<keyword evidence="9" id="KW-1185">Reference proteome</keyword>
<dbReference type="AlphaFoldDB" id="A0A3P7NTW4"/>
<evidence type="ECO:0000313" key="9">
    <source>
        <dbReference type="Proteomes" id="UP000281553"/>
    </source>
</evidence>
<feature type="domain" description="EGF-like" evidence="7">
    <location>
        <begin position="80"/>
        <end position="123"/>
    </location>
</feature>
<dbReference type="InterPro" id="IPR018097">
    <property type="entry name" value="EGF_Ca-bd_CS"/>
</dbReference>
<evidence type="ECO:0000256" key="6">
    <source>
        <dbReference type="PROSITE-ProRule" id="PRU00076"/>
    </source>
</evidence>
<dbReference type="InterPro" id="IPR051022">
    <property type="entry name" value="Notch_Cell-Fate_Det"/>
</dbReference>
<dbReference type="OrthoDB" id="430340at2759"/>